<evidence type="ECO:0000259" key="2">
    <source>
        <dbReference type="Pfam" id="PF05598"/>
    </source>
</evidence>
<organism evidence="3 4">
    <name type="scientific">Methylobacterium iners</name>
    <dbReference type="NCBI Taxonomy" id="418707"/>
    <lineage>
        <taxon>Bacteria</taxon>
        <taxon>Pseudomonadati</taxon>
        <taxon>Pseudomonadota</taxon>
        <taxon>Alphaproteobacteria</taxon>
        <taxon>Hyphomicrobiales</taxon>
        <taxon>Methylobacteriaceae</taxon>
        <taxon>Methylobacterium</taxon>
    </lineage>
</organism>
<evidence type="ECO:0000313" key="3">
    <source>
        <dbReference type="EMBL" id="GJD96386.1"/>
    </source>
</evidence>
<dbReference type="EMBL" id="BPQP01000059">
    <property type="protein sequence ID" value="GJD96386.1"/>
    <property type="molecule type" value="Genomic_DNA"/>
</dbReference>
<dbReference type="InterPro" id="IPR008490">
    <property type="entry name" value="Transposase_InsH_N"/>
</dbReference>
<dbReference type="PANTHER" id="PTHR33408">
    <property type="entry name" value="TRANSPOSASE"/>
    <property type="match status" value="1"/>
</dbReference>
<dbReference type="Proteomes" id="UP001055125">
    <property type="component" value="Unassembled WGS sequence"/>
</dbReference>
<comment type="caution">
    <text evidence="3">The sequence shown here is derived from an EMBL/GenBank/DDBJ whole genome shotgun (WGS) entry which is preliminary data.</text>
</comment>
<sequence>MNSSSPLWALLAWCPLQRVGYHPATLLKLYRYGYLNQVASSRRFEREAGRNVEVIWLTGRLAPDLKAVADFHGDNGPAIHATWAQFVVLCRQFGLLIGGVVALDGSRFKAGNTRDKIFTPGAIQGRIEQVEPGIARYLAAFDTADRREDEVAQMRTTRIAERLDALRQDAGVAGHADRGRGCVGSADLPHRSGRAGHGREGQRHGTGGL</sequence>
<proteinExistence type="predicted"/>
<gene>
    <name evidence="3" type="ORF">OCOJLMKI_3607</name>
</gene>
<dbReference type="Pfam" id="PF05598">
    <property type="entry name" value="DUF772"/>
    <property type="match status" value="1"/>
</dbReference>
<evidence type="ECO:0000256" key="1">
    <source>
        <dbReference type="SAM" id="MobiDB-lite"/>
    </source>
</evidence>
<evidence type="ECO:0000313" key="4">
    <source>
        <dbReference type="Proteomes" id="UP001055125"/>
    </source>
</evidence>
<name>A0ABQ4S0A8_9HYPH</name>
<feature type="domain" description="Transposase InsH N-terminal" evidence="2">
    <location>
        <begin position="18"/>
        <end position="69"/>
    </location>
</feature>
<keyword evidence="4" id="KW-1185">Reference proteome</keyword>
<feature type="region of interest" description="Disordered" evidence="1">
    <location>
        <begin position="177"/>
        <end position="209"/>
    </location>
</feature>
<accession>A0ABQ4S0A8</accession>
<dbReference type="PANTHER" id="PTHR33408:SF2">
    <property type="entry name" value="TRANSPOSASE DDE DOMAIN-CONTAINING PROTEIN"/>
    <property type="match status" value="1"/>
</dbReference>
<reference evidence="3" key="1">
    <citation type="journal article" date="2021" name="Front. Microbiol.">
        <title>Comprehensive Comparative Genomics and Phenotyping of Methylobacterium Species.</title>
        <authorList>
            <person name="Alessa O."/>
            <person name="Ogura Y."/>
            <person name="Fujitani Y."/>
            <person name="Takami H."/>
            <person name="Hayashi T."/>
            <person name="Sahin N."/>
            <person name="Tani A."/>
        </authorList>
    </citation>
    <scope>NUCLEOTIDE SEQUENCE</scope>
    <source>
        <strain evidence="3">DSM 19015</strain>
    </source>
</reference>
<reference evidence="3" key="2">
    <citation type="submission" date="2021-08" db="EMBL/GenBank/DDBJ databases">
        <authorList>
            <person name="Tani A."/>
            <person name="Ola A."/>
            <person name="Ogura Y."/>
            <person name="Katsura K."/>
            <person name="Hayashi T."/>
        </authorList>
    </citation>
    <scope>NUCLEOTIDE SEQUENCE</scope>
    <source>
        <strain evidence="3">DSM 19015</strain>
    </source>
</reference>
<protein>
    <recommendedName>
        <fullName evidence="2">Transposase InsH N-terminal domain-containing protein</fullName>
    </recommendedName>
</protein>